<proteinExistence type="predicted"/>
<dbReference type="EMBL" id="JAUEOZ010000002">
    <property type="protein sequence ID" value="MDN2483517.1"/>
    <property type="molecule type" value="Genomic_DNA"/>
</dbReference>
<comment type="caution">
    <text evidence="1">The sequence shown here is derived from an EMBL/GenBank/DDBJ whole genome shotgun (WGS) entry which is preliminary data.</text>
</comment>
<keyword evidence="2" id="KW-1185">Reference proteome</keyword>
<gene>
    <name evidence="1" type="ORF">QWJ08_19410</name>
</gene>
<evidence type="ECO:0000313" key="2">
    <source>
        <dbReference type="Proteomes" id="UP001169719"/>
    </source>
</evidence>
<sequence length="215" mass="24834">MKKPYSFDPKNLQSTTSNNHIIEEIFLHAINEVQGDLYSSNFDTLLIQLQKNSNRFILRSELVDALIELENIDVVRFGQNVFGMPVKIGWNDLGLRATAHIALGIEPKTIDLNSYNGITETHLHRFHLRCDLEFLIELPTDLTHDEAERIFQLCQGLSAPHHHHGTNLAVYVFPLREGHDFELTLPRDITETEIHRLKSFLESLPKTSFYEDEFL</sequence>
<accession>A0ABT7Y645</accession>
<dbReference type="RefSeq" id="WP_289963587.1">
    <property type="nucleotide sequence ID" value="NZ_JAUEOZ010000002.1"/>
</dbReference>
<dbReference type="Proteomes" id="UP001169719">
    <property type="component" value="Unassembled WGS sequence"/>
</dbReference>
<reference evidence="1" key="1">
    <citation type="submission" date="2024-05" db="EMBL/GenBank/DDBJ databases">
        <title>Genome Sequences of Four Agar- Degrading Marine Bacteria.</title>
        <authorList>
            <person name="Phillips E.K."/>
            <person name="Shaffer J.C."/>
            <person name="Henson M.W."/>
            <person name="Temperton B."/>
            <person name="Thrash C.J."/>
            <person name="Martin M.O."/>
        </authorList>
    </citation>
    <scope>NUCLEOTIDE SEQUENCE</scope>
    <source>
        <strain evidence="1">EKP203</strain>
    </source>
</reference>
<name>A0ABT7Y645_9VIBR</name>
<organism evidence="1 2">
    <name type="scientific">Vibrio agarivorans</name>
    <dbReference type="NCBI Taxonomy" id="153622"/>
    <lineage>
        <taxon>Bacteria</taxon>
        <taxon>Pseudomonadati</taxon>
        <taxon>Pseudomonadota</taxon>
        <taxon>Gammaproteobacteria</taxon>
        <taxon>Vibrionales</taxon>
        <taxon>Vibrionaceae</taxon>
        <taxon>Vibrio</taxon>
    </lineage>
</organism>
<evidence type="ECO:0000313" key="1">
    <source>
        <dbReference type="EMBL" id="MDN2483517.1"/>
    </source>
</evidence>
<protein>
    <submittedName>
        <fullName evidence="1">Uncharacterized protein</fullName>
    </submittedName>
</protein>